<proteinExistence type="predicted"/>
<dbReference type="OrthoDB" id="4743560at2759"/>
<name>A0A9P8UGL5_9PEZI</name>
<gene>
    <name evidence="2" type="ORF">BKA67DRAFT_660521</name>
</gene>
<feature type="compositionally biased region" description="Polar residues" evidence="1">
    <location>
        <begin position="202"/>
        <end position="214"/>
    </location>
</feature>
<keyword evidence="3" id="KW-1185">Reference proteome</keyword>
<feature type="region of interest" description="Disordered" evidence="1">
    <location>
        <begin position="162"/>
        <end position="214"/>
    </location>
</feature>
<feature type="compositionally biased region" description="Acidic residues" evidence="1">
    <location>
        <begin position="184"/>
        <end position="200"/>
    </location>
</feature>
<organism evidence="2 3">
    <name type="scientific">Truncatella angustata</name>
    <dbReference type="NCBI Taxonomy" id="152316"/>
    <lineage>
        <taxon>Eukaryota</taxon>
        <taxon>Fungi</taxon>
        <taxon>Dikarya</taxon>
        <taxon>Ascomycota</taxon>
        <taxon>Pezizomycotina</taxon>
        <taxon>Sordariomycetes</taxon>
        <taxon>Xylariomycetidae</taxon>
        <taxon>Amphisphaeriales</taxon>
        <taxon>Sporocadaceae</taxon>
        <taxon>Truncatella</taxon>
    </lineage>
</organism>
<dbReference type="EMBL" id="JAGPXC010000006">
    <property type="protein sequence ID" value="KAH6651733.1"/>
    <property type="molecule type" value="Genomic_DNA"/>
</dbReference>
<dbReference type="Proteomes" id="UP000758603">
    <property type="component" value="Unassembled WGS sequence"/>
</dbReference>
<comment type="caution">
    <text evidence="2">The sequence shown here is derived from an EMBL/GenBank/DDBJ whole genome shotgun (WGS) entry which is preliminary data.</text>
</comment>
<feature type="region of interest" description="Disordered" evidence="1">
    <location>
        <begin position="1"/>
        <end position="25"/>
    </location>
</feature>
<dbReference type="GeneID" id="70136538"/>
<protein>
    <submittedName>
        <fullName evidence="2">Uncharacterized protein</fullName>
    </submittedName>
</protein>
<dbReference type="AlphaFoldDB" id="A0A9P8UGL5"/>
<evidence type="ECO:0000313" key="2">
    <source>
        <dbReference type="EMBL" id="KAH6651733.1"/>
    </source>
</evidence>
<reference evidence="2" key="1">
    <citation type="journal article" date="2021" name="Nat. Commun.">
        <title>Genetic determinants of endophytism in the Arabidopsis root mycobiome.</title>
        <authorList>
            <person name="Mesny F."/>
            <person name="Miyauchi S."/>
            <person name="Thiergart T."/>
            <person name="Pickel B."/>
            <person name="Atanasova L."/>
            <person name="Karlsson M."/>
            <person name="Huettel B."/>
            <person name="Barry K.W."/>
            <person name="Haridas S."/>
            <person name="Chen C."/>
            <person name="Bauer D."/>
            <person name="Andreopoulos W."/>
            <person name="Pangilinan J."/>
            <person name="LaButti K."/>
            <person name="Riley R."/>
            <person name="Lipzen A."/>
            <person name="Clum A."/>
            <person name="Drula E."/>
            <person name="Henrissat B."/>
            <person name="Kohler A."/>
            <person name="Grigoriev I.V."/>
            <person name="Martin F.M."/>
            <person name="Hacquard S."/>
        </authorList>
    </citation>
    <scope>NUCLEOTIDE SEQUENCE</scope>
    <source>
        <strain evidence="2">MPI-SDFR-AT-0073</strain>
    </source>
</reference>
<evidence type="ECO:0000313" key="3">
    <source>
        <dbReference type="Proteomes" id="UP000758603"/>
    </source>
</evidence>
<evidence type="ECO:0000256" key="1">
    <source>
        <dbReference type="SAM" id="MobiDB-lite"/>
    </source>
</evidence>
<dbReference type="RefSeq" id="XP_045956011.1">
    <property type="nucleotide sequence ID" value="XM_046107647.1"/>
</dbReference>
<accession>A0A9P8UGL5</accession>
<sequence length="390" mass="43922">MSLKVPTTRQRKSRSSGQEVHKILVEPTPEKQVIYDQVRDEEARYEKQRDLEQHVTSQSYPCPANLRAPPMVRSVTNESHISDSMSPVSTTDIADQAIPTIEVSHTAGKRLRGRRHGPLPVGKRFKTAIKRKLNLVCKHCKEKKVVCDHYDLSKFEEAYQFRKRPTQTESARLSPIPTDLLGFGDDDPLAPDLPPDEDLGSDLSSVASRPNSRQQDLHNFINNFDSRSVSLGTGTLQTSFGRSYNPGLPSPAPPFQNLSPPFPIGSEMPAYPGRWRCEYRRLSSNSLLEEDCSWSGPVGALKQHFALEHYSFEEEEWWLCCLSCESLSLGSNHPVQCLMQNCYGTSWKRWLYGHTLIETPALTQSGESESGFSFDASGYDDRINIQYGAL</sequence>